<dbReference type="Proteomes" id="UP000436088">
    <property type="component" value="Unassembled WGS sequence"/>
</dbReference>
<keyword evidence="4" id="KW-1185">Reference proteome</keyword>
<evidence type="ECO:0000313" key="3">
    <source>
        <dbReference type="EMBL" id="KAE8722821.1"/>
    </source>
</evidence>
<keyword evidence="1" id="KW-0479">Metal-binding</keyword>
<dbReference type="Pfam" id="PF12165">
    <property type="entry name" value="Alfin"/>
    <property type="match status" value="1"/>
</dbReference>
<dbReference type="GO" id="GO:0006325">
    <property type="term" value="P:chromatin organization"/>
    <property type="evidence" value="ECO:0007669"/>
    <property type="project" value="UniProtKB-UniRule"/>
</dbReference>
<keyword evidence="1" id="KW-0156">Chromatin regulator</keyword>
<protein>
    <recommendedName>
        <fullName evidence="1">PHD finger protein ALFIN-LIKE</fullName>
    </recommendedName>
</protein>
<reference evidence="3" key="1">
    <citation type="submission" date="2019-09" db="EMBL/GenBank/DDBJ databases">
        <title>Draft genome information of white flower Hibiscus syriacus.</title>
        <authorList>
            <person name="Kim Y.-M."/>
        </authorList>
    </citation>
    <scope>NUCLEOTIDE SEQUENCE [LARGE SCALE GENOMIC DNA]</scope>
    <source>
        <strain evidence="3">YM2019G1</strain>
    </source>
</reference>
<name>A0A6A3C438_HIBSY</name>
<sequence length="636" mass="71936">MDNSVAILSLRQPYAHVQALPHANLWLQNGRAIGPTTAAVAERQCTTGTIFGYLKGRVCLAIQDDPHSVPAFIIELPMLTSLLQKEMSSHIVRIALERETKTHKKKVLEEFVWAVFCNGRKMGYSIRRKQLSDDELQLCSFSEKKQWLVLVLAVHTIEEIFRDQNARRSAIVRALTYDVDDFYSHCDPDNENLCLYGYPNEGWEVALPVEEVPSELPKPALGINSARDGMNRKNWLSLVAEHRDCWLLSVAFYFGTRLNRNESCKWKEACEEKLTVESGSKSRNGTKITLLALSYTANDVPSKLSVIELEGFVFQEKHFQIEIQYVVSRPISFAVKLKLTSKLESLLADTPSLSLISSAVKLKSNLEMDAACVYDSLCHEVDTVGGPFAMNPISSAVKLNLCCLESNILRCDVKIGSETDEPLHREVEPQNGTISSVVELKSWMCGYNILRRGVEIADGPFVVKLSLDLDILRREVEIQVLYVVGGYDSLHHEVETVDDPFIVKFGFELDIFCREVEIYSRVNYVVLSPISFAVKLKLTLNEIKKLFVDRQLLIRCEVEQPPSISECALNRVSFLLKLKFDSKASKIILYAPLLEVFSDSQFSWSRSDCAMPYQEICAIASVAQFLYSSYLFRFST</sequence>
<comment type="subcellular location">
    <subcellularLocation>
        <location evidence="1">Nucleus</location>
    </subcellularLocation>
</comment>
<keyword evidence="1" id="KW-0804">Transcription</keyword>
<dbReference type="GO" id="GO:0003712">
    <property type="term" value="F:transcription coregulator activity"/>
    <property type="evidence" value="ECO:0007669"/>
    <property type="project" value="TreeGrafter"/>
</dbReference>
<keyword evidence="1" id="KW-0539">Nucleus</keyword>
<comment type="caution">
    <text evidence="3">The sequence shown here is derived from an EMBL/GenBank/DDBJ whole genome shotgun (WGS) entry which is preliminary data.</text>
</comment>
<dbReference type="Pfam" id="PF04759">
    <property type="entry name" value="DUF617"/>
    <property type="match status" value="1"/>
</dbReference>
<dbReference type="GO" id="GO:0005634">
    <property type="term" value="C:nucleus"/>
    <property type="evidence" value="ECO:0007669"/>
    <property type="project" value="UniProtKB-SubCell"/>
</dbReference>
<dbReference type="InterPro" id="IPR021998">
    <property type="entry name" value="Alfin_N"/>
</dbReference>
<comment type="domain">
    <text evidence="1">The PHD-type zinc finger mediates the binding to H3K4me3.</text>
</comment>
<dbReference type="GO" id="GO:0000976">
    <property type="term" value="F:transcription cis-regulatory region binding"/>
    <property type="evidence" value="ECO:0007669"/>
    <property type="project" value="TreeGrafter"/>
</dbReference>
<organism evidence="3 4">
    <name type="scientific">Hibiscus syriacus</name>
    <name type="common">Rose of Sharon</name>
    <dbReference type="NCBI Taxonomy" id="106335"/>
    <lineage>
        <taxon>Eukaryota</taxon>
        <taxon>Viridiplantae</taxon>
        <taxon>Streptophyta</taxon>
        <taxon>Embryophyta</taxon>
        <taxon>Tracheophyta</taxon>
        <taxon>Spermatophyta</taxon>
        <taxon>Magnoliopsida</taxon>
        <taxon>eudicotyledons</taxon>
        <taxon>Gunneridae</taxon>
        <taxon>Pentapetalae</taxon>
        <taxon>rosids</taxon>
        <taxon>malvids</taxon>
        <taxon>Malvales</taxon>
        <taxon>Malvaceae</taxon>
        <taxon>Malvoideae</taxon>
        <taxon>Hibiscus</taxon>
    </lineage>
</organism>
<proteinExistence type="inferred from homology"/>
<dbReference type="GO" id="GO:0042393">
    <property type="term" value="F:histone binding"/>
    <property type="evidence" value="ECO:0007669"/>
    <property type="project" value="UniProtKB-UniRule"/>
</dbReference>
<comment type="similarity">
    <text evidence="1">Belongs to the Alfin family.</text>
</comment>
<comment type="function">
    <text evidence="1">Histone-binding component that specifically recognizes H3 tails trimethylated on 'Lys-4' (H3K4me3), which mark transcription start sites of virtually all active genes.</text>
</comment>
<comment type="subunit">
    <text evidence="1">Interacts with H3K4me3 and to a lesser extent with H3K4me2.</text>
</comment>
<dbReference type="InterPro" id="IPR045104">
    <property type="entry name" value="Alfin"/>
</dbReference>
<evidence type="ECO:0000259" key="2">
    <source>
        <dbReference type="Pfam" id="PF12165"/>
    </source>
</evidence>
<evidence type="ECO:0000256" key="1">
    <source>
        <dbReference type="RuleBase" id="RU369089"/>
    </source>
</evidence>
<dbReference type="GO" id="GO:0006355">
    <property type="term" value="P:regulation of DNA-templated transcription"/>
    <property type="evidence" value="ECO:0007669"/>
    <property type="project" value="UniProtKB-UniRule"/>
</dbReference>
<dbReference type="AlphaFoldDB" id="A0A6A3C438"/>
<dbReference type="GO" id="GO:0010274">
    <property type="term" value="P:hydrotropism"/>
    <property type="evidence" value="ECO:0007669"/>
    <property type="project" value="InterPro"/>
</dbReference>
<evidence type="ECO:0000313" key="4">
    <source>
        <dbReference type="Proteomes" id="UP000436088"/>
    </source>
</evidence>
<dbReference type="NCBIfam" id="TIGR01570">
    <property type="entry name" value="A_thal_3588"/>
    <property type="match status" value="1"/>
</dbReference>
<feature type="domain" description="Alfin N-terminal" evidence="2">
    <location>
        <begin position="156"/>
        <end position="266"/>
    </location>
</feature>
<keyword evidence="1" id="KW-0863">Zinc-finger</keyword>
<dbReference type="GO" id="GO:0008270">
    <property type="term" value="F:zinc ion binding"/>
    <property type="evidence" value="ECO:0007669"/>
    <property type="project" value="UniProtKB-KW"/>
</dbReference>
<dbReference type="InterPro" id="IPR006460">
    <property type="entry name" value="MIZ1-like_pln"/>
</dbReference>
<dbReference type="PANTHER" id="PTHR12321:SF122">
    <property type="entry name" value="PHD FINGER PROTEIN ALFIN-LIKE 2"/>
    <property type="match status" value="1"/>
</dbReference>
<keyword evidence="1" id="KW-0862">Zinc</keyword>
<dbReference type="EMBL" id="VEPZ02000552">
    <property type="protein sequence ID" value="KAE8722821.1"/>
    <property type="molecule type" value="Genomic_DNA"/>
</dbReference>
<accession>A0A6A3C438</accession>
<keyword evidence="1" id="KW-0805">Transcription regulation</keyword>
<gene>
    <name evidence="3" type="ORF">F3Y22_tig00013565pilonHSYRG00056</name>
</gene>
<dbReference type="PANTHER" id="PTHR12321">
    <property type="entry name" value="CPG BINDING PROTEIN"/>
    <property type="match status" value="1"/>
</dbReference>